<evidence type="ECO:0000313" key="3">
    <source>
        <dbReference type="Proteomes" id="UP000291144"/>
    </source>
</evidence>
<dbReference type="OrthoDB" id="3824223at2"/>
<name>A0A4R0KRI9_9ACTN</name>
<protein>
    <submittedName>
        <fullName evidence="2">N-acetyltransferase</fullName>
    </submittedName>
</protein>
<reference evidence="2 3" key="1">
    <citation type="submission" date="2019-02" db="EMBL/GenBank/DDBJ databases">
        <title>Kribbella capetownensis sp. nov. and Kribbella speibonae sp. nov., isolated from soil.</title>
        <authorList>
            <person name="Curtis S.M."/>
            <person name="Norton I."/>
            <person name="Everest G.J."/>
            <person name="Meyers P.R."/>
        </authorList>
    </citation>
    <scope>NUCLEOTIDE SEQUENCE [LARGE SCALE GENOMIC DNA]</scope>
    <source>
        <strain evidence="2 3">NRRL B-24813</strain>
    </source>
</reference>
<gene>
    <name evidence="2" type="ORF">E0H73_11160</name>
</gene>
<dbReference type="Gene3D" id="3.40.630.30">
    <property type="match status" value="1"/>
</dbReference>
<keyword evidence="3" id="KW-1185">Reference proteome</keyword>
<dbReference type="InterPro" id="IPR000182">
    <property type="entry name" value="GNAT_dom"/>
</dbReference>
<organism evidence="2 3">
    <name type="scientific">Kribbella pittospori</name>
    <dbReference type="NCBI Taxonomy" id="722689"/>
    <lineage>
        <taxon>Bacteria</taxon>
        <taxon>Bacillati</taxon>
        <taxon>Actinomycetota</taxon>
        <taxon>Actinomycetes</taxon>
        <taxon>Propionibacteriales</taxon>
        <taxon>Kribbellaceae</taxon>
        <taxon>Kribbella</taxon>
    </lineage>
</organism>
<dbReference type="InterPro" id="IPR016181">
    <property type="entry name" value="Acyl_CoA_acyltransferase"/>
</dbReference>
<dbReference type="EMBL" id="SJKB01000003">
    <property type="protein sequence ID" value="TCC63481.1"/>
    <property type="molecule type" value="Genomic_DNA"/>
</dbReference>
<evidence type="ECO:0000313" key="2">
    <source>
        <dbReference type="EMBL" id="TCC63481.1"/>
    </source>
</evidence>
<evidence type="ECO:0000259" key="1">
    <source>
        <dbReference type="PROSITE" id="PS51186"/>
    </source>
</evidence>
<sequence>MVGHPGFQRALDDHIAGQRAFVAFGPGGEPAGAVLFGGAPPRFAVHWLVVADHVRGQGAGRTLMSAVIERLTDGAGLAEGEVVEVVTFGPDHPGAVDSGARVFYERLGFVPAEPAPDGPEGGSRQVFRLNARPLNGGRG</sequence>
<dbReference type="PROSITE" id="PS51186">
    <property type="entry name" value="GNAT"/>
    <property type="match status" value="1"/>
</dbReference>
<dbReference type="Proteomes" id="UP000291144">
    <property type="component" value="Unassembled WGS sequence"/>
</dbReference>
<dbReference type="GO" id="GO:0016747">
    <property type="term" value="F:acyltransferase activity, transferring groups other than amino-acyl groups"/>
    <property type="evidence" value="ECO:0007669"/>
    <property type="project" value="InterPro"/>
</dbReference>
<dbReference type="SUPFAM" id="SSF55729">
    <property type="entry name" value="Acyl-CoA N-acyltransferases (Nat)"/>
    <property type="match status" value="1"/>
</dbReference>
<dbReference type="AlphaFoldDB" id="A0A4R0KRI9"/>
<feature type="domain" description="N-acetyltransferase" evidence="1">
    <location>
        <begin position="1"/>
        <end position="132"/>
    </location>
</feature>
<comment type="caution">
    <text evidence="2">The sequence shown here is derived from an EMBL/GenBank/DDBJ whole genome shotgun (WGS) entry which is preliminary data.</text>
</comment>
<accession>A0A4R0KRI9</accession>
<proteinExistence type="predicted"/>
<keyword evidence="2" id="KW-0808">Transferase</keyword>
<dbReference type="CDD" id="cd04301">
    <property type="entry name" value="NAT_SF"/>
    <property type="match status" value="1"/>
</dbReference>
<dbReference type="Pfam" id="PF13508">
    <property type="entry name" value="Acetyltransf_7"/>
    <property type="match status" value="1"/>
</dbReference>